<keyword evidence="3" id="KW-1185">Reference proteome</keyword>
<dbReference type="Proteomes" id="UP000183287">
    <property type="component" value="Unassembled WGS sequence"/>
</dbReference>
<protein>
    <submittedName>
        <fullName evidence="2">Type III restriction enzyme</fullName>
    </submittedName>
</protein>
<sequence>MALHKDFPHSPHAILDPAIRWFPADEALRETSMDKLMPPLVSQLRRKVKAFRDSGYVGATRTSQSLLNWWFKEPHLLPQADGTTAEFQYFFAQREALETIIYLYDVVGVKDKFDLMRFDSSGSVSASLFDETWRRFVVKMATGSGKTKVMSLALAWSFFHKLYEADSELARNFLVIAPNIIVLDRVYKDFQGLRIFFDDPVILDNGFDGQNWRDDFQLTLHLQDDVRVTHRIGNIFLTNIHRVYAGEDIPPSPDDDNTMDYFLGKRPSGATTDSKVDLGMIVRDLDELMILNDEAHHIHDARLAWFQSIQDIHHRLLQKGGSLSLQLDVTATPKHNNGAIFVQTVADYPLVEAIWQNVVKHPVLPDAASRAKFCERQSSKYTEKYADYIDLGVIEWRKAYEEHRKLNKKAILFVMTDDTKNCDEVAAYLEGHYPELKGAVLVIHTKNNGEISEASTGKAKEELEQLRKQANEIDTLASPYKVIVSVLMLKEGWDVRNVTTIVGLRAYSAKSNILPEQTLGRGLRKMYVGCVEEYVSVIGTDAFMEFVESIQAEGVVLERKAMGKGTEPKTPLVIEIDHNNTQKNIEALDIEIPVLAPRVYRAYKHLNDLNTGTMIFQPVVYQPFSEEEQREIIFKDITTGEITHTTVLDTAGIADYRSVIGYFTQTVMKELRLVSGYDVLYGKIKIFIRDVLFAQTVDLQSPNTLRNLSELAATKTVIEAFKKAINALTVQTRGDAAIRDSIKLRQTRPFVVKDQGYLMPKKSVFNRVIGDSHFELEFASFLENCSDVVSFAKNYLAVHFKLDYVNAAGDITNYYPDFLVKLPSNRVVVVETKGQQDLDVPLKMQRLRQWCEDINVLQANVNYDYIYVDELAFKQYAPKSFADLLAGFREYKNG</sequence>
<dbReference type="InterPro" id="IPR006935">
    <property type="entry name" value="Helicase/UvrB_N"/>
</dbReference>
<dbReference type="GO" id="GO:0016787">
    <property type="term" value="F:hydrolase activity"/>
    <property type="evidence" value="ECO:0007669"/>
    <property type="project" value="InterPro"/>
</dbReference>
<dbReference type="SUPFAM" id="SSF52540">
    <property type="entry name" value="P-loop containing nucleoside triphosphate hydrolases"/>
    <property type="match status" value="1"/>
</dbReference>
<dbReference type="GO" id="GO:0005524">
    <property type="term" value="F:ATP binding"/>
    <property type="evidence" value="ECO:0007669"/>
    <property type="project" value="InterPro"/>
</dbReference>
<evidence type="ECO:0000313" key="3">
    <source>
        <dbReference type="Proteomes" id="UP000183287"/>
    </source>
</evidence>
<dbReference type="GO" id="GO:0003677">
    <property type="term" value="F:DNA binding"/>
    <property type="evidence" value="ECO:0007669"/>
    <property type="project" value="InterPro"/>
</dbReference>
<dbReference type="OrthoDB" id="9803459at2"/>
<dbReference type="Pfam" id="PF04851">
    <property type="entry name" value="ResIII"/>
    <property type="match status" value="1"/>
</dbReference>
<organism evidence="2 3">
    <name type="scientific">Nitrosomonas communis</name>
    <dbReference type="NCBI Taxonomy" id="44574"/>
    <lineage>
        <taxon>Bacteria</taxon>
        <taxon>Pseudomonadati</taxon>
        <taxon>Pseudomonadota</taxon>
        <taxon>Betaproteobacteria</taxon>
        <taxon>Nitrosomonadales</taxon>
        <taxon>Nitrosomonadaceae</taxon>
        <taxon>Nitrosomonas</taxon>
    </lineage>
</organism>
<gene>
    <name evidence="2" type="ORF">SAMN05421863_100318</name>
</gene>
<dbReference type="RefSeq" id="WP_074903147.1">
    <property type="nucleotide sequence ID" value="NZ_FOUB01000003.1"/>
</dbReference>
<dbReference type="PANTHER" id="PTHR47396:SF1">
    <property type="entry name" value="ATP-DEPENDENT HELICASE IRC3-RELATED"/>
    <property type="match status" value="1"/>
</dbReference>
<reference evidence="3" key="1">
    <citation type="submission" date="2016-10" db="EMBL/GenBank/DDBJ databases">
        <authorList>
            <person name="Varghese N."/>
            <person name="Submissions S."/>
        </authorList>
    </citation>
    <scope>NUCLEOTIDE SEQUENCE [LARGE SCALE GENOMIC DNA]</scope>
    <source>
        <strain evidence="3">Nm44</strain>
    </source>
</reference>
<dbReference type="AlphaFoldDB" id="A0A1I4JXC2"/>
<dbReference type="Gene3D" id="3.40.50.300">
    <property type="entry name" value="P-loop containing nucleotide triphosphate hydrolases"/>
    <property type="match status" value="2"/>
</dbReference>
<dbReference type="EMBL" id="FOUB01000003">
    <property type="protein sequence ID" value="SFL71215.1"/>
    <property type="molecule type" value="Genomic_DNA"/>
</dbReference>
<dbReference type="GO" id="GO:0005829">
    <property type="term" value="C:cytosol"/>
    <property type="evidence" value="ECO:0007669"/>
    <property type="project" value="TreeGrafter"/>
</dbReference>
<evidence type="ECO:0000259" key="1">
    <source>
        <dbReference type="Pfam" id="PF04851"/>
    </source>
</evidence>
<evidence type="ECO:0000313" key="2">
    <source>
        <dbReference type="EMBL" id="SFL71215.1"/>
    </source>
</evidence>
<dbReference type="InterPro" id="IPR027417">
    <property type="entry name" value="P-loop_NTPase"/>
</dbReference>
<dbReference type="InterPro" id="IPR050742">
    <property type="entry name" value="Helicase_Restrict-Modif_Enz"/>
</dbReference>
<name>A0A1I4JXC2_9PROT</name>
<accession>A0A1I4JXC2</accession>
<proteinExistence type="predicted"/>
<feature type="domain" description="Helicase/UvrB N-terminal" evidence="1">
    <location>
        <begin position="93"/>
        <end position="334"/>
    </location>
</feature>
<dbReference type="PANTHER" id="PTHR47396">
    <property type="entry name" value="TYPE I RESTRICTION ENZYME ECOKI R PROTEIN"/>
    <property type="match status" value="1"/>
</dbReference>